<reference evidence="9 10" key="1">
    <citation type="submission" date="2019-06" db="EMBL/GenBank/DDBJ databases">
        <title>Draft genome sequence of the filamentous fungus Phialemoniopsis curvata isolated from diesel fuel.</title>
        <authorList>
            <person name="Varaljay V.A."/>
            <person name="Lyon W.J."/>
            <person name="Crouch A.L."/>
            <person name="Drake C.E."/>
            <person name="Hollomon J.M."/>
            <person name="Nadeau L.J."/>
            <person name="Nunn H.S."/>
            <person name="Stevenson B.S."/>
            <person name="Bojanowski C.L."/>
            <person name="Crookes-Goodson W.J."/>
        </authorList>
    </citation>
    <scope>NUCLEOTIDE SEQUENCE [LARGE SCALE GENOMIC DNA]</scope>
    <source>
        <strain evidence="9 10">D216</strain>
    </source>
</reference>
<feature type="transmembrane region" description="Helical" evidence="7">
    <location>
        <begin position="62"/>
        <end position="82"/>
    </location>
</feature>
<keyword evidence="10" id="KW-1185">Reference proteome</keyword>
<dbReference type="InterPro" id="IPR005828">
    <property type="entry name" value="MFS_sugar_transport-like"/>
</dbReference>
<dbReference type="GO" id="GO:0005351">
    <property type="term" value="F:carbohydrate:proton symporter activity"/>
    <property type="evidence" value="ECO:0007669"/>
    <property type="project" value="TreeGrafter"/>
</dbReference>
<protein>
    <recommendedName>
        <fullName evidence="8">Major facilitator superfamily (MFS) profile domain-containing protein</fullName>
    </recommendedName>
</protein>
<evidence type="ECO:0000313" key="9">
    <source>
        <dbReference type="EMBL" id="TPX14039.1"/>
    </source>
</evidence>
<evidence type="ECO:0000256" key="1">
    <source>
        <dbReference type="ARBA" id="ARBA00004141"/>
    </source>
</evidence>
<evidence type="ECO:0000256" key="7">
    <source>
        <dbReference type="SAM" id="Phobius"/>
    </source>
</evidence>
<keyword evidence="5 7" id="KW-1133">Transmembrane helix</keyword>
<feature type="domain" description="Major facilitator superfamily (MFS) profile" evidence="8">
    <location>
        <begin position="20"/>
        <end position="467"/>
    </location>
</feature>
<dbReference type="FunFam" id="1.20.1250.20:FF:000134">
    <property type="entry name" value="MFS sugar transporter protein"/>
    <property type="match status" value="1"/>
</dbReference>
<dbReference type="GeneID" id="41967880"/>
<comment type="caution">
    <text evidence="9">The sequence shown here is derived from an EMBL/GenBank/DDBJ whole genome shotgun (WGS) entry which is preliminary data.</text>
</comment>
<dbReference type="PROSITE" id="PS50850">
    <property type="entry name" value="MFS"/>
    <property type="match status" value="1"/>
</dbReference>
<feature type="transmembrane region" description="Helical" evidence="7">
    <location>
        <begin position="442"/>
        <end position="463"/>
    </location>
</feature>
<dbReference type="Gene3D" id="1.20.1250.20">
    <property type="entry name" value="MFS general substrate transporter like domains"/>
    <property type="match status" value="1"/>
</dbReference>
<evidence type="ECO:0000259" key="8">
    <source>
        <dbReference type="PROSITE" id="PS50850"/>
    </source>
</evidence>
<evidence type="ECO:0000256" key="4">
    <source>
        <dbReference type="ARBA" id="ARBA00022692"/>
    </source>
</evidence>
<dbReference type="InterPro" id="IPR050360">
    <property type="entry name" value="MFS_Sugar_Transporters"/>
</dbReference>
<evidence type="ECO:0000313" key="10">
    <source>
        <dbReference type="Proteomes" id="UP000319257"/>
    </source>
</evidence>
<proteinExistence type="inferred from homology"/>
<feature type="transmembrane region" description="Helical" evidence="7">
    <location>
        <begin position="94"/>
        <end position="112"/>
    </location>
</feature>
<keyword evidence="3" id="KW-0813">Transport</keyword>
<evidence type="ECO:0000256" key="3">
    <source>
        <dbReference type="ARBA" id="ARBA00022448"/>
    </source>
</evidence>
<feature type="transmembrane region" description="Helical" evidence="7">
    <location>
        <begin position="317"/>
        <end position="337"/>
    </location>
</feature>
<dbReference type="PANTHER" id="PTHR48022">
    <property type="entry name" value="PLASTIDIC GLUCOSE TRANSPORTER 4"/>
    <property type="match status" value="1"/>
</dbReference>
<dbReference type="GO" id="GO:0016020">
    <property type="term" value="C:membrane"/>
    <property type="evidence" value="ECO:0007669"/>
    <property type="project" value="UniProtKB-SubCell"/>
</dbReference>
<dbReference type="OrthoDB" id="4540492at2759"/>
<feature type="transmembrane region" description="Helical" evidence="7">
    <location>
        <begin position="274"/>
        <end position="297"/>
    </location>
</feature>
<dbReference type="SUPFAM" id="SSF103473">
    <property type="entry name" value="MFS general substrate transporter"/>
    <property type="match status" value="1"/>
</dbReference>
<feature type="transmembrane region" description="Helical" evidence="7">
    <location>
        <begin position="183"/>
        <end position="204"/>
    </location>
</feature>
<comment type="similarity">
    <text evidence="2">Belongs to the major facilitator superfamily. Sugar transporter (TC 2.A.1.1) family.</text>
</comment>
<feature type="transmembrane region" description="Helical" evidence="7">
    <location>
        <begin position="415"/>
        <end position="436"/>
    </location>
</feature>
<dbReference type="InterPro" id="IPR036259">
    <property type="entry name" value="MFS_trans_sf"/>
</dbReference>
<dbReference type="EMBL" id="SKBQ01000002">
    <property type="protein sequence ID" value="TPX14039.1"/>
    <property type="molecule type" value="Genomic_DNA"/>
</dbReference>
<dbReference type="Proteomes" id="UP000319257">
    <property type="component" value="Unassembled WGS sequence"/>
</dbReference>
<feature type="transmembrane region" description="Helical" evidence="7">
    <location>
        <begin position="344"/>
        <end position="364"/>
    </location>
</feature>
<name>A0A507B9G8_9PEZI</name>
<gene>
    <name evidence="9" type="ORF">E0L32_000433</name>
</gene>
<comment type="subcellular location">
    <subcellularLocation>
        <location evidence="1">Membrane</location>
        <topology evidence="1">Multi-pass membrane protein</topology>
    </subcellularLocation>
</comment>
<organism evidence="9 10">
    <name type="scientific">Thyridium curvatum</name>
    <dbReference type="NCBI Taxonomy" id="1093900"/>
    <lineage>
        <taxon>Eukaryota</taxon>
        <taxon>Fungi</taxon>
        <taxon>Dikarya</taxon>
        <taxon>Ascomycota</taxon>
        <taxon>Pezizomycotina</taxon>
        <taxon>Sordariomycetes</taxon>
        <taxon>Sordariomycetidae</taxon>
        <taxon>Thyridiales</taxon>
        <taxon>Thyridiaceae</taxon>
        <taxon>Thyridium</taxon>
    </lineage>
</organism>
<dbReference type="PROSITE" id="PS51257">
    <property type="entry name" value="PROKAR_LIPOPROTEIN"/>
    <property type="match status" value="1"/>
</dbReference>
<evidence type="ECO:0000256" key="6">
    <source>
        <dbReference type="ARBA" id="ARBA00023136"/>
    </source>
</evidence>
<evidence type="ECO:0000256" key="5">
    <source>
        <dbReference type="ARBA" id="ARBA00022989"/>
    </source>
</evidence>
<feature type="transmembrane region" description="Helical" evidence="7">
    <location>
        <begin position="159"/>
        <end position="177"/>
    </location>
</feature>
<dbReference type="InParanoid" id="A0A507B9G8"/>
<dbReference type="InterPro" id="IPR020846">
    <property type="entry name" value="MFS_dom"/>
</dbReference>
<dbReference type="RefSeq" id="XP_030995750.1">
    <property type="nucleotide sequence ID" value="XM_031138736.1"/>
</dbReference>
<accession>A0A507B9G8</accession>
<keyword evidence="4 7" id="KW-0812">Transmembrane</keyword>
<dbReference type="PANTHER" id="PTHR48022:SF31">
    <property type="entry name" value="HEXOSE TRANSPORTER"/>
    <property type="match status" value="1"/>
</dbReference>
<feature type="transmembrane region" description="Helical" evidence="7">
    <location>
        <begin position="376"/>
        <end position="394"/>
    </location>
</feature>
<feature type="transmembrane region" description="Helical" evidence="7">
    <location>
        <begin position="118"/>
        <end position="139"/>
    </location>
</feature>
<dbReference type="Pfam" id="PF00083">
    <property type="entry name" value="Sugar_tr"/>
    <property type="match status" value="1"/>
</dbReference>
<evidence type="ECO:0000256" key="2">
    <source>
        <dbReference type="ARBA" id="ARBA00010992"/>
    </source>
</evidence>
<dbReference type="AlphaFoldDB" id="A0A507B9G8"/>
<keyword evidence="6 7" id="KW-0472">Membrane</keyword>
<sequence length="511" mass="55612">MLKRTETGTWLPAFVPDSSIVVVVLLMACSMAVSTSHGACRSMMNGLNILTEYTDYFHLDESTLGVSTAAIFVGGCLAPLCAGYLCDRMGRRPGIFWGCVIALAGMALQSAAQNLAMFIVARVMIGLGGSTANIASGTYLSETFPSAWRSWGVSMLNNFFYVGALIMALVTLATSSWPSAWAWRVPSITQGLFPVLCIMLLPFVPESPRWLVYQDHHEAARCSVALVAADGDVDSSVTTAIYEAIVEGSGWEYSQKLDVSLWGVIKNPVTRRRLLIGGASIGVFSSISGNIIATYYIGAELKTAGITDITSQLKANIALNAFCLPCALVGTAVLSRWGRKSTAALTEIFLVLCLVIIGVLSKVYTDDPSNVSTALIYANVAIMFLFQGVYSVAWTPLMTLYPPEIANYSIRAHTVGLAQFTQNLLCIIFVLILPIAFKNIGWKVYVINASWDVVIVVLIWLFWVETKGKTLEEINILFENKTSRNDTHIEDNMRVGIYQCNNDTGEAKSQS</sequence>